<evidence type="ECO:0000313" key="6">
    <source>
        <dbReference type="EMBL" id="MBT0959702.1"/>
    </source>
</evidence>
<keyword evidence="2" id="KW-0408">Iron</keyword>
<gene>
    <name evidence="6" type="ORF">I8J34_00840</name>
</gene>
<dbReference type="InterPro" id="IPR016187">
    <property type="entry name" value="CTDL_fold"/>
</dbReference>
<dbReference type="Gene3D" id="3.90.1580.10">
    <property type="entry name" value="paralog of FGE (formylglycine-generating enzyme)"/>
    <property type="match status" value="2"/>
</dbReference>
<evidence type="ECO:0000259" key="5">
    <source>
        <dbReference type="Pfam" id="PF12867"/>
    </source>
</evidence>
<dbReference type="EMBL" id="JAEKFT010000001">
    <property type="protein sequence ID" value="MBT0959702.1"/>
    <property type="molecule type" value="Genomic_DNA"/>
</dbReference>
<dbReference type="Pfam" id="PF03781">
    <property type="entry name" value="FGE-sulfatase"/>
    <property type="match status" value="2"/>
</dbReference>
<comment type="pathway">
    <text evidence="3">Amino-acid biosynthesis; ergothioneine biosynthesis.</text>
</comment>
<keyword evidence="7" id="KW-1185">Reference proteome</keyword>
<dbReference type="Proteomes" id="UP000694660">
    <property type="component" value="Unassembled WGS sequence"/>
</dbReference>
<reference evidence="7" key="1">
    <citation type="journal article" date="2022" name="ISME J.">
        <title>Genetic and phylogenetic analysis of dissimilatory iodate-reducing bacteria identifies potential niches across the world's oceans.</title>
        <authorList>
            <person name="Reyes-Umana V."/>
            <person name="Henning Z."/>
            <person name="Lee K."/>
            <person name="Barnum T.P."/>
            <person name="Coates J.D."/>
        </authorList>
    </citation>
    <scope>NUCLEOTIDE SEQUENCE [LARGE SCALE GENOMIC DNA]</scope>
    <source>
        <strain evidence="7">IR12</strain>
    </source>
</reference>
<dbReference type="NCBIfam" id="TIGR03440">
    <property type="entry name" value="egtB_TIGR03440"/>
    <property type="match status" value="1"/>
</dbReference>
<evidence type="ECO:0000256" key="2">
    <source>
        <dbReference type="ARBA" id="ARBA00023004"/>
    </source>
</evidence>
<accession>A0A944D874</accession>
<organism evidence="6 7">
    <name type="scientific">Denitromonas iodatirespirans</name>
    <dbReference type="NCBI Taxonomy" id="2795389"/>
    <lineage>
        <taxon>Bacteria</taxon>
        <taxon>Pseudomonadati</taxon>
        <taxon>Pseudomonadota</taxon>
        <taxon>Betaproteobacteria</taxon>
        <taxon>Rhodocyclales</taxon>
        <taxon>Zoogloeaceae</taxon>
        <taxon>Denitromonas</taxon>
    </lineage>
</organism>
<dbReference type="PANTHER" id="PTHR23150">
    <property type="entry name" value="SULFATASE MODIFYING FACTOR 1, 2"/>
    <property type="match status" value="1"/>
</dbReference>
<dbReference type="InterPro" id="IPR051043">
    <property type="entry name" value="Sulfatase_Mod_Factor_Kinase"/>
</dbReference>
<evidence type="ECO:0000256" key="3">
    <source>
        <dbReference type="ARBA" id="ARBA00037882"/>
    </source>
</evidence>
<dbReference type="InterPro" id="IPR034660">
    <property type="entry name" value="DinB/YfiT-like"/>
</dbReference>
<evidence type="ECO:0000256" key="1">
    <source>
        <dbReference type="ARBA" id="ARBA00023002"/>
    </source>
</evidence>
<feature type="domain" description="Sulfatase-modifying factor enzyme-like" evidence="4">
    <location>
        <begin position="348"/>
        <end position="425"/>
    </location>
</feature>
<evidence type="ECO:0000313" key="7">
    <source>
        <dbReference type="Proteomes" id="UP000694660"/>
    </source>
</evidence>
<feature type="domain" description="DinB-like" evidence="5">
    <location>
        <begin position="23"/>
        <end position="157"/>
    </location>
</feature>
<dbReference type="InterPro" id="IPR024775">
    <property type="entry name" value="DinB-like"/>
</dbReference>
<dbReference type="InterPro" id="IPR017806">
    <property type="entry name" value="EgtB"/>
</dbReference>
<dbReference type="SUPFAM" id="SSF109854">
    <property type="entry name" value="DinB/YfiT-like putative metalloenzymes"/>
    <property type="match status" value="1"/>
</dbReference>
<dbReference type="SUPFAM" id="SSF56436">
    <property type="entry name" value="C-type lectin-like"/>
    <property type="match status" value="1"/>
</dbReference>
<protein>
    <submittedName>
        <fullName evidence="6">Ergothioneine biosynthesis protein EgtB</fullName>
    </submittedName>
</protein>
<feature type="domain" description="Sulfatase-modifying factor enzyme-like" evidence="4">
    <location>
        <begin position="196"/>
        <end position="326"/>
    </location>
</feature>
<keyword evidence="1" id="KW-0560">Oxidoreductase</keyword>
<name>A0A944D874_DENI1</name>
<dbReference type="InterPro" id="IPR005532">
    <property type="entry name" value="SUMF_dom"/>
</dbReference>
<proteinExistence type="predicted"/>
<dbReference type="GO" id="GO:0052699">
    <property type="term" value="P:ergothioneine biosynthetic process"/>
    <property type="evidence" value="ECO:0007669"/>
    <property type="project" value="InterPro"/>
</dbReference>
<comment type="caution">
    <text evidence="6">The sequence shown here is derived from an EMBL/GenBank/DDBJ whole genome shotgun (WGS) entry which is preliminary data.</text>
</comment>
<sequence length="429" mass="47947">MMTDLTDTDPAHVGDRSAWAGAYRRVRAASEALCTPLCVEDYGLQTADFASPPKWHLAHVSWFFETFLLEPFLPGYRVFDPAYRTLFNSYYEQVGQFHPRPDRGHLSRPTVAEVYRYRAHVDGAMAALVDQIGEDLWPTVQSRLAIGLNHEQQHQELLLTDVKQHFSVNPLRPAYRADLAAPRSVDALPLAWQAFEGGLLACGDDGEGFSYDNERPRHKVFLRPYALANRPVTNAEYLAFVDAGGYRNPALWLSDGWATAQAGRWSAPRYWERIDGDWHEFTLGGLRPLDLAAPVSHVSYFEADAYATWAGARLPTEAEWEVAAAQAPVLGNFVDHGLLHPQAATGDGLVQLFGDVWEHTASAYLAYPGYRPPAGALGEYNGKFMSGQMVLRGGSCATPVGHVRATYRNFFYPQERWQFQGIRLAQDPT</sequence>
<dbReference type="AlphaFoldDB" id="A0A944D874"/>
<dbReference type="InterPro" id="IPR042095">
    <property type="entry name" value="SUMF_sf"/>
</dbReference>
<evidence type="ECO:0000259" key="4">
    <source>
        <dbReference type="Pfam" id="PF03781"/>
    </source>
</evidence>
<dbReference type="Pfam" id="PF12867">
    <property type="entry name" value="DinB_2"/>
    <property type="match status" value="1"/>
</dbReference>
<dbReference type="PANTHER" id="PTHR23150:SF36">
    <property type="entry name" value="HERCYNINE OXYGENASE"/>
    <property type="match status" value="1"/>
</dbReference>